<sequence>MSTSPAAEDDLPRAETRTGPTAGSVLSAVAGQVEARGHACAVRSADERVTYGELWERAGRVAAVVSAAARGGGELRVAIGLAPGADWVGCLLGIWRAGAAAVPVNLDHPPARLRLLAGSADLLVHRGGAIPSWWPEDIPAVTFPEAEAGHLPGPRAEYASTAGGRTACILHTSGSTGAPKPVVLPHSGLAHRITAFADLYRITAKDRIAQLAAASVDVVLWETLLALTIGGTLCVPQGRQRVPGIGLVRWLAAEQVTVATLTPTMLAALPEVTLPDLRLLVAGGEALDPARFAYWIGRHQVANAYGPTEATIATHVAPHITADDQPAPLGRPVPGVEDFLLDEHDQPVPDGQRGHLHLAGVGLADGYAGLPDRTAHAFPTLTISGRAVRVYRTGDRAWRRPDGQLVYAGRIDRQLNLGGVRLEPEEVEAAALALDGVTAAAALAEPAEGRDVLTLHAAVPGGQITEAALRAHLAGLLPSTAVPARIHLHPSLPLTGYGKPDVQAIAALAFPGAGPAAEPDEIAPAAAVDGPPVELPDTVRMWWRQATGAEPATTTTDFFSSGGDSLACVELLHRINETFGLEILLTHFTAQPTPAFLARALASTAREPS</sequence>
<dbReference type="InterPro" id="IPR020845">
    <property type="entry name" value="AMP-binding_CS"/>
</dbReference>
<keyword evidence="2" id="KW-0597">Phosphoprotein</keyword>
<dbReference type="PANTHER" id="PTHR45527">
    <property type="entry name" value="NONRIBOSOMAL PEPTIDE SYNTHETASE"/>
    <property type="match status" value="1"/>
</dbReference>
<reference evidence="5 6" key="1">
    <citation type="submission" date="2020-12" db="EMBL/GenBank/DDBJ databases">
        <title>A novel species.</title>
        <authorList>
            <person name="Li K."/>
        </authorList>
    </citation>
    <scope>NUCLEOTIDE SEQUENCE [LARGE SCALE GENOMIC DNA]</scope>
    <source>
        <strain evidence="5 6">ZYC-3</strain>
        <plasmid evidence="5 6">unnamed1</plasmid>
    </source>
</reference>
<evidence type="ECO:0000256" key="2">
    <source>
        <dbReference type="ARBA" id="ARBA00022553"/>
    </source>
</evidence>
<dbReference type="PROSITE" id="PS00455">
    <property type="entry name" value="AMP_BINDING"/>
    <property type="match status" value="1"/>
</dbReference>
<accession>A0A7T7L6X0</accession>
<dbReference type="InterPro" id="IPR006162">
    <property type="entry name" value="Ppantetheine_attach_site"/>
</dbReference>
<dbReference type="Gene3D" id="3.30.300.30">
    <property type="match status" value="1"/>
</dbReference>
<evidence type="ECO:0000256" key="3">
    <source>
        <dbReference type="SAM" id="MobiDB-lite"/>
    </source>
</evidence>
<geneLocation type="plasmid" evidence="5 6">
    <name>unnamed1</name>
</geneLocation>
<dbReference type="GO" id="GO:0044550">
    <property type="term" value="P:secondary metabolite biosynthetic process"/>
    <property type="evidence" value="ECO:0007669"/>
    <property type="project" value="TreeGrafter"/>
</dbReference>
<dbReference type="RefSeq" id="WP_200402242.1">
    <property type="nucleotide sequence ID" value="NZ_CP066832.1"/>
</dbReference>
<keyword evidence="1" id="KW-0596">Phosphopantetheine</keyword>
<dbReference type="InterPro" id="IPR036736">
    <property type="entry name" value="ACP-like_sf"/>
</dbReference>
<dbReference type="Proteomes" id="UP000595636">
    <property type="component" value="Plasmid unnamed1"/>
</dbReference>
<dbReference type="SMART" id="SM00823">
    <property type="entry name" value="PKS_PP"/>
    <property type="match status" value="1"/>
</dbReference>
<dbReference type="GO" id="GO:0043041">
    <property type="term" value="P:amino acid activation for nonribosomal peptide biosynthetic process"/>
    <property type="evidence" value="ECO:0007669"/>
    <property type="project" value="TreeGrafter"/>
</dbReference>
<dbReference type="PROSITE" id="PS00012">
    <property type="entry name" value="PHOSPHOPANTETHEINE"/>
    <property type="match status" value="1"/>
</dbReference>
<dbReference type="PANTHER" id="PTHR45527:SF1">
    <property type="entry name" value="FATTY ACID SYNTHASE"/>
    <property type="match status" value="1"/>
</dbReference>
<dbReference type="Pfam" id="PF13193">
    <property type="entry name" value="AMP-binding_C"/>
    <property type="match status" value="1"/>
</dbReference>
<evidence type="ECO:0000259" key="4">
    <source>
        <dbReference type="PROSITE" id="PS50075"/>
    </source>
</evidence>
<dbReference type="InterPro" id="IPR000873">
    <property type="entry name" value="AMP-dep_synth/lig_dom"/>
</dbReference>
<dbReference type="InterPro" id="IPR025110">
    <property type="entry name" value="AMP-bd_C"/>
</dbReference>
<keyword evidence="5" id="KW-0614">Plasmid</keyword>
<dbReference type="Pfam" id="PF00550">
    <property type="entry name" value="PP-binding"/>
    <property type="match status" value="1"/>
</dbReference>
<gene>
    <name evidence="5" type="ORF">JEQ17_49055</name>
</gene>
<dbReference type="AlphaFoldDB" id="A0A7T7L6X0"/>
<evidence type="ECO:0000313" key="5">
    <source>
        <dbReference type="EMBL" id="QQM47516.1"/>
    </source>
</evidence>
<dbReference type="Gene3D" id="3.40.50.12780">
    <property type="entry name" value="N-terminal domain of ligase-like"/>
    <property type="match status" value="1"/>
</dbReference>
<organism evidence="5 6">
    <name type="scientific">Streptomyces liliifuscus</name>
    <dbReference type="NCBI Taxonomy" id="2797636"/>
    <lineage>
        <taxon>Bacteria</taxon>
        <taxon>Bacillati</taxon>
        <taxon>Actinomycetota</taxon>
        <taxon>Actinomycetes</taxon>
        <taxon>Kitasatosporales</taxon>
        <taxon>Streptomycetaceae</taxon>
        <taxon>Streptomyces</taxon>
    </lineage>
</organism>
<feature type="region of interest" description="Disordered" evidence="3">
    <location>
        <begin position="1"/>
        <end position="23"/>
    </location>
</feature>
<proteinExistence type="predicted"/>
<name>A0A7T7L6X0_9ACTN</name>
<dbReference type="GO" id="GO:0005737">
    <property type="term" value="C:cytoplasm"/>
    <property type="evidence" value="ECO:0007669"/>
    <property type="project" value="TreeGrafter"/>
</dbReference>
<dbReference type="InterPro" id="IPR042099">
    <property type="entry name" value="ANL_N_sf"/>
</dbReference>
<dbReference type="InterPro" id="IPR020806">
    <property type="entry name" value="PKS_PP-bd"/>
</dbReference>
<dbReference type="KEGG" id="slf:JEQ17_49055"/>
<evidence type="ECO:0000313" key="6">
    <source>
        <dbReference type="Proteomes" id="UP000595636"/>
    </source>
</evidence>
<dbReference type="Pfam" id="PF00501">
    <property type="entry name" value="AMP-binding"/>
    <property type="match status" value="1"/>
</dbReference>
<dbReference type="InterPro" id="IPR045851">
    <property type="entry name" value="AMP-bd_C_sf"/>
</dbReference>
<dbReference type="Gene3D" id="1.10.1200.10">
    <property type="entry name" value="ACP-like"/>
    <property type="match status" value="1"/>
</dbReference>
<dbReference type="SUPFAM" id="SSF56801">
    <property type="entry name" value="Acetyl-CoA synthetase-like"/>
    <property type="match status" value="1"/>
</dbReference>
<keyword evidence="6" id="KW-1185">Reference proteome</keyword>
<dbReference type="PROSITE" id="PS50075">
    <property type="entry name" value="CARRIER"/>
    <property type="match status" value="1"/>
</dbReference>
<protein>
    <submittedName>
        <fullName evidence="5">Non-ribosomal peptide synthetase</fullName>
    </submittedName>
</protein>
<dbReference type="GO" id="GO:0017000">
    <property type="term" value="P:antibiotic biosynthetic process"/>
    <property type="evidence" value="ECO:0007669"/>
    <property type="project" value="UniProtKB-ARBA"/>
</dbReference>
<dbReference type="GO" id="GO:0031177">
    <property type="term" value="F:phosphopantetheine binding"/>
    <property type="evidence" value="ECO:0007669"/>
    <property type="project" value="InterPro"/>
</dbReference>
<feature type="domain" description="Carrier" evidence="4">
    <location>
        <begin position="530"/>
        <end position="605"/>
    </location>
</feature>
<dbReference type="InterPro" id="IPR009081">
    <property type="entry name" value="PP-bd_ACP"/>
</dbReference>
<evidence type="ECO:0000256" key="1">
    <source>
        <dbReference type="ARBA" id="ARBA00022450"/>
    </source>
</evidence>
<dbReference type="EMBL" id="CP066832">
    <property type="protein sequence ID" value="QQM47516.1"/>
    <property type="molecule type" value="Genomic_DNA"/>
</dbReference>
<dbReference type="SUPFAM" id="SSF47336">
    <property type="entry name" value="ACP-like"/>
    <property type="match status" value="1"/>
</dbReference>